<feature type="transmembrane region" description="Helical" evidence="1">
    <location>
        <begin position="6"/>
        <end position="25"/>
    </location>
</feature>
<comment type="caution">
    <text evidence="2">The sequence shown here is derived from an EMBL/GenBank/DDBJ whole genome shotgun (WGS) entry which is preliminary data.</text>
</comment>
<evidence type="ECO:0000313" key="3">
    <source>
        <dbReference type="Proteomes" id="UP000244140"/>
    </source>
</evidence>
<keyword evidence="1" id="KW-0812">Transmembrane</keyword>
<dbReference type="Proteomes" id="UP000244140">
    <property type="component" value="Unassembled WGS sequence"/>
</dbReference>
<keyword evidence="1" id="KW-1133">Transmembrane helix</keyword>
<evidence type="ECO:0000313" key="2">
    <source>
        <dbReference type="EMBL" id="PTN78504.1"/>
    </source>
</evidence>
<gene>
    <name evidence="2" type="ORF">DAI13_12340</name>
</gene>
<proteinExistence type="predicted"/>
<accession>A0A1Q8J901</accession>
<dbReference type="AlphaFoldDB" id="A0A1Q8J901"/>
<reference evidence="2 3" key="1">
    <citation type="submission" date="2018-04" db="EMBL/GenBank/DDBJ databases">
        <authorList>
            <person name="Van Tyne D."/>
        </authorList>
    </citation>
    <scope>NUCLEOTIDE SEQUENCE [LARGE SCALE GENOMIC DNA]</scope>
    <source>
        <strain evidence="2 3">B2535</strain>
    </source>
</reference>
<sequence>MEKHEISPLFLLMCPELFLVFLRLLQHYSFRRIGKYSNSVHKKERGKFPTLEELNLFQLFVINNNHTIAVHH</sequence>
<organism evidence="2 3">
    <name type="scientific">Enterococcus faecalis</name>
    <name type="common">Streptococcus faecalis</name>
    <dbReference type="NCBI Taxonomy" id="1351"/>
    <lineage>
        <taxon>Bacteria</taxon>
        <taxon>Bacillati</taxon>
        <taxon>Bacillota</taxon>
        <taxon>Bacilli</taxon>
        <taxon>Lactobacillales</taxon>
        <taxon>Enterococcaceae</taxon>
        <taxon>Enterococcus</taxon>
    </lineage>
</organism>
<name>A0A1Q8J901_ENTFL</name>
<protein>
    <submittedName>
        <fullName evidence="2">Uncharacterized protein</fullName>
    </submittedName>
</protein>
<dbReference type="EMBL" id="PZZH01000001">
    <property type="protein sequence ID" value="PTN78504.1"/>
    <property type="molecule type" value="Genomic_DNA"/>
</dbReference>
<keyword evidence="1" id="KW-0472">Membrane</keyword>
<evidence type="ECO:0000256" key="1">
    <source>
        <dbReference type="SAM" id="Phobius"/>
    </source>
</evidence>